<evidence type="ECO:0000313" key="8">
    <source>
        <dbReference type="EMBL" id="TGJ84619.1"/>
    </source>
</evidence>
<evidence type="ECO:0000259" key="7">
    <source>
        <dbReference type="Pfam" id="PF20684"/>
    </source>
</evidence>
<dbReference type="AlphaFoldDB" id="A0A4Z0YK02"/>
<dbReference type="InterPro" id="IPR049326">
    <property type="entry name" value="Rhodopsin_dom_fungi"/>
</dbReference>
<evidence type="ECO:0000256" key="5">
    <source>
        <dbReference type="ARBA" id="ARBA00038359"/>
    </source>
</evidence>
<keyword evidence="4 6" id="KW-0472">Membrane</keyword>
<feature type="domain" description="Rhodopsin" evidence="7">
    <location>
        <begin position="60"/>
        <end position="301"/>
    </location>
</feature>
<feature type="transmembrane region" description="Helical" evidence="6">
    <location>
        <begin position="156"/>
        <end position="177"/>
    </location>
</feature>
<comment type="caution">
    <text evidence="8">The sequence shown here is derived from an EMBL/GenBank/DDBJ whole genome shotgun (WGS) entry which is preliminary data.</text>
</comment>
<comment type="similarity">
    <text evidence="5">Belongs to the SAT4 family.</text>
</comment>
<dbReference type="PANTHER" id="PTHR33048:SF123">
    <property type="entry name" value="INTEGRAL MEMBRANE PROTEIN"/>
    <property type="match status" value="1"/>
</dbReference>
<dbReference type="InterPro" id="IPR052337">
    <property type="entry name" value="SAT4-like"/>
</dbReference>
<feature type="transmembrane region" description="Helical" evidence="6">
    <location>
        <begin position="278"/>
        <end position="301"/>
    </location>
</feature>
<keyword evidence="9" id="KW-1185">Reference proteome</keyword>
<sequence length="411" mass="46303">MISLEIGRLSPEALEKLMDGPALTPPPGVVPNFDNPPNWNHWGILTNILCLFITLLVIGLRAYAKIICVRKLHIEDYLIVPALATYAGSVYCDFWMIKDDGLFVHQWDIQLKHLGRIIYILHVGSNLCAVTIMILKASILLEWIRIFVPLGSHNRLYWTIMIVLVLHTLFYIGWIILENLTCEPYSKIWDVTVVGGSCIDIKKTYIMAAAVNLLADFIILALPQWTIFTLQMTLKKKMGVFLVFAIGLLACISAAIRLHVSVSFYPSSDIVFAQAGLYLWALAEMTCLFLVFCVPAIPRVFAGNGLKAKVKTMLPWRTKTKKKGSVSISHPLPSVYKQWQGNSRSTDSLGLTTVVIARGHDDDPYQGTTGILRTREFTVTTEKIDLDQETTDVKETEIEEYHNYLRSITTL</sequence>
<keyword evidence="2 6" id="KW-0812">Transmembrane</keyword>
<feature type="transmembrane region" description="Helical" evidence="6">
    <location>
        <begin position="76"/>
        <end position="97"/>
    </location>
</feature>
<feature type="transmembrane region" description="Helical" evidence="6">
    <location>
        <begin position="205"/>
        <end position="228"/>
    </location>
</feature>
<dbReference type="EMBL" id="SKBN01000063">
    <property type="protein sequence ID" value="TGJ84619.1"/>
    <property type="molecule type" value="Genomic_DNA"/>
</dbReference>
<evidence type="ECO:0000256" key="3">
    <source>
        <dbReference type="ARBA" id="ARBA00022989"/>
    </source>
</evidence>
<evidence type="ECO:0000313" key="9">
    <source>
        <dbReference type="Proteomes" id="UP000297716"/>
    </source>
</evidence>
<reference evidence="8 9" key="1">
    <citation type="submission" date="2019-03" db="EMBL/GenBank/DDBJ databases">
        <title>Draft genome sequence of Xylaria hypoxylon DSM 108379, a ubiquitous saprotrophic-parasitic fungi on hardwood.</title>
        <authorList>
            <person name="Buettner E."/>
            <person name="Leonhardt S."/>
            <person name="Gebauer A.M."/>
            <person name="Liers C."/>
            <person name="Hofrichter M."/>
            <person name="Kellner H."/>
        </authorList>
    </citation>
    <scope>NUCLEOTIDE SEQUENCE [LARGE SCALE GENOMIC DNA]</scope>
    <source>
        <strain evidence="8 9">DSM 108379</strain>
    </source>
</reference>
<organism evidence="8 9">
    <name type="scientific">Xylaria hypoxylon</name>
    <dbReference type="NCBI Taxonomy" id="37992"/>
    <lineage>
        <taxon>Eukaryota</taxon>
        <taxon>Fungi</taxon>
        <taxon>Dikarya</taxon>
        <taxon>Ascomycota</taxon>
        <taxon>Pezizomycotina</taxon>
        <taxon>Sordariomycetes</taxon>
        <taxon>Xylariomycetidae</taxon>
        <taxon>Xylariales</taxon>
        <taxon>Xylariaceae</taxon>
        <taxon>Xylaria</taxon>
    </lineage>
</organism>
<evidence type="ECO:0000256" key="6">
    <source>
        <dbReference type="SAM" id="Phobius"/>
    </source>
</evidence>
<dbReference type="PANTHER" id="PTHR33048">
    <property type="entry name" value="PTH11-LIKE INTEGRAL MEMBRANE PROTEIN (AFU_ORTHOLOGUE AFUA_5G11245)"/>
    <property type="match status" value="1"/>
</dbReference>
<accession>A0A4Z0YK02</accession>
<proteinExistence type="inferred from homology"/>
<protein>
    <recommendedName>
        <fullName evidence="7">Rhodopsin domain-containing protein</fullName>
    </recommendedName>
</protein>
<dbReference type="STRING" id="37992.A0A4Z0YK02"/>
<name>A0A4Z0YK02_9PEZI</name>
<evidence type="ECO:0000256" key="4">
    <source>
        <dbReference type="ARBA" id="ARBA00023136"/>
    </source>
</evidence>
<gene>
    <name evidence="8" type="ORF">E0Z10_g4159</name>
</gene>
<keyword evidence="3 6" id="KW-1133">Transmembrane helix</keyword>
<feature type="transmembrane region" description="Helical" evidence="6">
    <location>
        <begin position="240"/>
        <end position="258"/>
    </location>
</feature>
<evidence type="ECO:0000256" key="1">
    <source>
        <dbReference type="ARBA" id="ARBA00004141"/>
    </source>
</evidence>
<evidence type="ECO:0000256" key="2">
    <source>
        <dbReference type="ARBA" id="ARBA00022692"/>
    </source>
</evidence>
<feature type="transmembrane region" description="Helical" evidence="6">
    <location>
        <begin position="42"/>
        <end position="64"/>
    </location>
</feature>
<feature type="transmembrane region" description="Helical" evidence="6">
    <location>
        <begin position="117"/>
        <end position="135"/>
    </location>
</feature>
<comment type="subcellular location">
    <subcellularLocation>
        <location evidence="1">Membrane</location>
        <topology evidence="1">Multi-pass membrane protein</topology>
    </subcellularLocation>
</comment>
<dbReference type="GO" id="GO:0016020">
    <property type="term" value="C:membrane"/>
    <property type="evidence" value="ECO:0007669"/>
    <property type="project" value="UniProtKB-SubCell"/>
</dbReference>
<dbReference type="Proteomes" id="UP000297716">
    <property type="component" value="Unassembled WGS sequence"/>
</dbReference>
<dbReference type="Pfam" id="PF20684">
    <property type="entry name" value="Fung_rhodopsin"/>
    <property type="match status" value="1"/>
</dbReference>
<dbReference type="OrthoDB" id="2496787at2759"/>